<dbReference type="WBParaSite" id="NBR_0000737401-mRNA-1">
    <property type="protein sequence ID" value="NBR_0000737401-mRNA-1"/>
    <property type="gene ID" value="NBR_0000737401"/>
</dbReference>
<reference evidence="4" key="1">
    <citation type="submission" date="2017-02" db="UniProtKB">
        <authorList>
            <consortium name="WormBaseParasite"/>
        </authorList>
    </citation>
    <scope>IDENTIFICATION</scope>
</reference>
<dbReference type="Proteomes" id="UP000271162">
    <property type="component" value="Unassembled WGS sequence"/>
</dbReference>
<feature type="compositionally biased region" description="Basic and acidic residues" evidence="1">
    <location>
        <begin position="41"/>
        <end position="52"/>
    </location>
</feature>
<evidence type="ECO:0000313" key="2">
    <source>
        <dbReference type="EMBL" id="VDL70964.1"/>
    </source>
</evidence>
<gene>
    <name evidence="2" type="ORF">NBR_LOCUS7375</name>
</gene>
<proteinExistence type="predicted"/>
<feature type="region of interest" description="Disordered" evidence="1">
    <location>
        <begin position="41"/>
        <end position="90"/>
    </location>
</feature>
<name>A0A0N4XWS6_NIPBR</name>
<reference evidence="2 3" key="2">
    <citation type="submission" date="2018-11" db="EMBL/GenBank/DDBJ databases">
        <authorList>
            <consortium name="Pathogen Informatics"/>
        </authorList>
    </citation>
    <scope>NUCLEOTIDE SEQUENCE [LARGE SCALE GENOMIC DNA]</scope>
</reference>
<dbReference type="EMBL" id="UYSL01019884">
    <property type="protein sequence ID" value="VDL70964.1"/>
    <property type="molecule type" value="Genomic_DNA"/>
</dbReference>
<keyword evidence="3" id="KW-1185">Reference proteome</keyword>
<protein>
    <submittedName>
        <fullName evidence="2 4">Uncharacterized protein</fullName>
    </submittedName>
</protein>
<evidence type="ECO:0000313" key="4">
    <source>
        <dbReference type="WBParaSite" id="NBR_0000737401-mRNA-1"/>
    </source>
</evidence>
<accession>A0A0N4XWS6</accession>
<evidence type="ECO:0000256" key="1">
    <source>
        <dbReference type="SAM" id="MobiDB-lite"/>
    </source>
</evidence>
<dbReference type="AlphaFoldDB" id="A0A0N4XWS6"/>
<sequence>MFIRFDSSYKSSTSDKDDERWRAFEFFVHGAKCAAAVKQETGARHQLEENRRPRGAADTNAANPHGLGPSLPALDFPSPTHQARLCHRPK</sequence>
<evidence type="ECO:0000313" key="3">
    <source>
        <dbReference type="Proteomes" id="UP000271162"/>
    </source>
</evidence>
<organism evidence="4">
    <name type="scientific">Nippostrongylus brasiliensis</name>
    <name type="common">Rat hookworm</name>
    <dbReference type="NCBI Taxonomy" id="27835"/>
    <lineage>
        <taxon>Eukaryota</taxon>
        <taxon>Metazoa</taxon>
        <taxon>Ecdysozoa</taxon>
        <taxon>Nematoda</taxon>
        <taxon>Chromadorea</taxon>
        <taxon>Rhabditida</taxon>
        <taxon>Rhabditina</taxon>
        <taxon>Rhabditomorpha</taxon>
        <taxon>Strongyloidea</taxon>
        <taxon>Heligmosomidae</taxon>
        <taxon>Nippostrongylus</taxon>
    </lineage>
</organism>